<dbReference type="EC" id="2.3.2.27" evidence="2"/>
<reference evidence="8" key="2">
    <citation type="journal article" date="2024" name="Plant">
        <title>Genomic evolution and insights into agronomic trait innovations of Sesamum species.</title>
        <authorList>
            <person name="Miao H."/>
            <person name="Wang L."/>
            <person name="Qu L."/>
            <person name="Liu H."/>
            <person name="Sun Y."/>
            <person name="Le M."/>
            <person name="Wang Q."/>
            <person name="Wei S."/>
            <person name="Zheng Y."/>
            <person name="Lin W."/>
            <person name="Duan Y."/>
            <person name="Cao H."/>
            <person name="Xiong S."/>
            <person name="Wang X."/>
            <person name="Wei L."/>
            <person name="Li C."/>
            <person name="Ma Q."/>
            <person name="Ju M."/>
            <person name="Zhao R."/>
            <person name="Li G."/>
            <person name="Mu C."/>
            <person name="Tian Q."/>
            <person name="Mei H."/>
            <person name="Zhang T."/>
            <person name="Gao T."/>
            <person name="Zhang H."/>
        </authorList>
    </citation>
    <scope>NUCLEOTIDE SEQUENCE</scope>
    <source>
        <strain evidence="8">3651</strain>
    </source>
</reference>
<reference evidence="8" key="1">
    <citation type="submission" date="2020-06" db="EMBL/GenBank/DDBJ databases">
        <authorList>
            <person name="Li T."/>
            <person name="Hu X."/>
            <person name="Zhang T."/>
            <person name="Song X."/>
            <person name="Zhang H."/>
            <person name="Dai N."/>
            <person name="Sheng W."/>
            <person name="Hou X."/>
            <person name="Wei L."/>
        </authorList>
    </citation>
    <scope>NUCLEOTIDE SEQUENCE</scope>
    <source>
        <strain evidence="8">3651</strain>
        <tissue evidence="8">Leaf</tissue>
    </source>
</reference>
<dbReference type="InterPro" id="IPR011016">
    <property type="entry name" value="Znf_RING-CH"/>
</dbReference>
<dbReference type="PANTHER" id="PTHR15710:SF77">
    <property type="entry name" value="RING-H2 FINGER PROTEIN ATL21B"/>
    <property type="match status" value="1"/>
</dbReference>
<evidence type="ECO:0000313" key="8">
    <source>
        <dbReference type="EMBL" id="KAK4423765.1"/>
    </source>
</evidence>
<dbReference type="GO" id="GO:0008270">
    <property type="term" value="F:zinc ion binding"/>
    <property type="evidence" value="ECO:0007669"/>
    <property type="project" value="UniProtKB-KW"/>
</dbReference>
<dbReference type="SUPFAM" id="SSF57850">
    <property type="entry name" value="RING/U-box"/>
    <property type="match status" value="1"/>
</dbReference>
<name>A0AAE1Y551_9LAMI</name>
<evidence type="ECO:0000256" key="2">
    <source>
        <dbReference type="ARBA" id="ARBA00012483"/>
    </source>
</evidence>
<evidence type="ECO:0000256" key="5">
    <source>
        <dbReference type="ARBA" id="ARBA00022833"/>
    </source>
</evidence>
<evidence type="ECO:0000259" key="7">
    <source>
        <dbReference type="PROSITE" id="PS50089"/>
    </source>
</evidence>
<organism evidence="8 9">
    <name type="scientific">Sesamum alatum</name>
    <dbReference type="NCBI Taxonomy" id="300844"/>
    <lineage>
        <taxon>Eukaryota</taxon>
        <taxon>Viridiplantae</taxon>
        <taxon>Streptophyta</taxon>
        <taxon>Embryophyta</taxon>
        <taxon>Tracheophyta</taxon>
        <taxon>Spermatophyta</taxon>
        <taxon>Magnoliopsida</taxon>
        <taxon>eudicotyledons</taxon>
        <taxon>Gunneridae</taxon>
        <taxon>Pentapetalae</taxon>
        <taxon>asterids</taxon>
        <taxon>lamiids</taxon>
        <taxon>Lamiales</taxon>
        <taxon>Pedaliaceae</taxon>
        <taxon>Sesamum</taxon>
    </lineage>
</organism>
<dbReference type="Proteomes" id="UP001293254">
    <property type="component" value="Unassembled WGS sequence"/>
</dbReference>
<keyword evidence="4 6" id="KW-0863">Zinc-finger</keyword>
<sequence>MDFIFSDIVLEADSPLTTRDQPPHSPPRFFIDLKFSCISYFSDWIITQDSAEPEFVDGGFQPMIESSIHLNLRQFLWHGSARETIDRELKYWPVWGEERQKLLDFAMEKTRQAVISTPPGHNFIHIDFRVSVSHKHIFDDRLIVHRVLQQSMEEDAGLMIPAAASSIESLEIKKITEPGTCSICMEEFTEGCDGVCMPCSHVFHGDCIKKWLRTSHYSPLCRFEMPMCS</sequence>
<dbReference type="EMBL" id="JACGWO010000007">
    <property type="protein sequence ID" value="KAK4423765.1"/>
    <property type="molecule type" value="Genomic_DNA"/>
</dbReference>
<evidence type="ECO:0000256" key="6">
    <source>
        <dbReference type="PROSITE-ProRule" id="PRU00175"/>
    </source>
</evidence>
<dbReference type="SMART" id="SM00744">
    <property type="entry name" value="RINGv"/>
    <property type="match status" value="1"/>
</dbReference>
<keyword evidence="5" id="KW-0862">Zinc</keyword>
<accession>A0AAE1Y551</accession>
<dbReference type="GO" id="GO:0061630">
    <property type="term" value="F:ubiquitin protein ligase activity"/>
    <property type="evidence" value="ECO:0007669"/>
    <property type="project" value="UniProtKB-EC"/>
</dbReference>
<evidence type="ECO:0000313" key="9">
    <source>
        <dbReference type="Proteomes" id="UP001293254"/>
    </source>
</evidence>
<comment type="catalytic activity">
    <reaction evidence="1">
        <text>S-ubiquitinyl-[E2 ubiquitin-conjugating enzyme]-L-cysteine + [acceptor protein]-L-lysine = [E2 ubiquitin-conjugating enzyme]-L-cysteine + N(6)-ubiquitinyl-[acceptor protein]-L-lysine.</text>
        <dbReference type="EC" id="2.3.2.27"/>
    </reaction>
</comment>
<evidence type="ECO:0000256" key="1">
    <source>
        <dbReference type="ARBA" id="ARBA00000900"/>
    </source>
</evidence>
<dbReference type="Gene3D" id="3.30.40.10">
    <property type="entry name" value="Zinc/RING finger domain, C3HC4 (zinc finger)"/>
    <property type="match status" value="1"/>
</dbReference>
<proteinExistence type="predicted"/>
<keyword evidence="9" id="KW-1185">Reference proteome</keyword>
<evidence type="ECO:0000256" key="3">
    <source>
        <dbReference type="ARBA" id="ARBA00022723"/>
    </source>
</evidence>
<keyword evidence="3" id="KW-0479">Metal-binding</keyword>
<dbReference type="InterPro" id="IPR013083">
    <property type="entry name" value="Znf_RING/FYVE/PHD"/>
</dbReference>
<protein>
    <recommendedName>
        <fullName evidence="2">RING-type E3 ubiquitin transferase</fullName>
        <ecNumber evidence="2">2.3.2.27</ecNumber>
    </recommendedName>
</protein>
<gene>
    <name evidence="8" type="ORF">Salat_1959400</name>
</gene>
<dbReference type="InterPro" id="IPR001841">
    <property type="entry name" value="Znf_RING"/>
</dbReference>
<comment type="caution">
    <text evidence="8">The sequence shown here is derived from an EMBL/GenBank/DDBJ whole genome shotgun (WGS) entry which is preliminary data.</text>
</comment>
<dbReference type="CDD" id="cd16448">
    <property type="entry name" value="RING-H2"/>
    <property type="match status" value="1"/>
</dbReference>
<dbReference type="Pfam" id="PF13639">
    <property type="entry name" value="zf-RING_2"/>
    <property type="match status" value="1"/>
</dbReference>
<dbReference type="GO" id="GO:0016567">
    <property type="term" value="P:protein ubiquitination"/>
    <property type="evidence" value="ECO:0007669"/>
    <property type="project" value="TreeGrafter"/>
</dbReference>
<feature type="domain" description="RING-type" evidence="7">
    <location>
        <begin position="181"/>
        <end position="222"/>
    </location>
</feature>
<dbReference type="PANTHER" id="PTHR15710">
    <property type="entry name" value="E3 UBIQUITIN-PROTEIN LIGASE PRAJA"/>
    <property type="match status" value="1"/>
</dbReference>
<evidence type="ECO:0000256" key="4">
    <source>
        <dbReference type="ARBA" id="ARBA00022771"/>
    </source>
</evidence>
<dbReference type="PROSITE" id="PS50089">
    <property type="entry name" value="ZF_RING_2"/>
    <property type="match status" value="1"/>
</dbReference>
<dbReference type="GO" id="GO:0005737">
    <property type="term" value="C:cytoplasm"/>
    <property type="evidence" value="ECO:0007669"/>
    <property type="project" value="TreeGrafter"/>
</dbReference>
<dbReference type="AlphaFoldDB" id="A0AAE1Y551"/>
<dbReference type="SMART" id="SM00184">
    <property type="entry name" value="RING"/>
    <property type="match status" value="1"/>
</dbReference>